<sequence>MMENNTASSDTLRSFADSDITAGIDNANADTETSRAEKKERGSLKRSFRERRNTLTEWVASTSLGQRAQGITLKQMKRVMLATISRIFLTIHGTVLIWVLVELKCNPEYWLLLVGLFGVYIEMCITLNVTDKGEWKWFSPSVFMYLCVALPCIFLSELDLQHSSDGRCNSTVSPHILASEDHEDKRKGTNSYQQGYSMGTYREWLDAMEQLMILVLIVGRWIMPKGQMTRDQLAQLLLLYIGLGADILDILQFLKESQIKSKSITIVGLSLFSWATLQFTLVLTQTQSSRPQVKGPGKDKVSACSPRKGCNHSFCTSEIWSLAIAVLMQDGPFLVFRLYLLIKYSVRNKTMIFFICKNILTVIIELYRIVVVWREQRQGKGRNEIL</sequence>
<reference evidence="3" key="2">
    <citation type="submission" date="2025-09" db="UniProtKB">
        <authorList>
            <consortium name="Ensembl"/>
        </authorList>
    </citation>
    <scope>IDENTIFICATION</scope>
</reference>
<dbReference type="OrthoDB" id="10042902at2759"/>
<feature type="compositionally biased region" description="Basic and acidic residues" evidence="1">
    <location>
        <begin position="32"/>
        <end position="43"/>
    </location>
</feature>
<organism evidence="3 4">
    <name type="scientific">Leptobrachium leishanense</name>
    <name type="common">Leishan spiny toad</name>
    <dbReference type="NCBI Taxonomy" id="445787"/>
    <lineage>
        <taxon>Eukaryota</taxon>
        <taxon>Metazoa</taxon>
        <taxon>Chordata</taxon>
        <taxon>Craniata</taxon>
        <taxon>Vertebrata</taxon>
        <taxon>Euteleostomi</taxon>
        <taxon>Amphibia</taxon>
        <taxon>Batrachia</taxon>
        <taxon>Anura</taxon>
        <taxon>Pelobatoidea</taxon>
        <taxon>Megophryidae</taxon>
        <taxon>Leptobrachium</taxon>
    </lineage>
</organism>
<feature type="transmembrane region" description="Helical" evidence="2">
    <location>
        <begin position="137"/>
        <end position="156"/>
    </location>
</feature>
<keyword evidence="2" id="KW-0812">Transmembrane</keyword>
<dbReference type="Pfam" id="PF09772">
    <property type="entry name" value="Tmem26"/>
    <property type="match status" value="1"/>
</dbReference>
<name>A0A8C5MVF2_9ANUR</name>
<feature type="region of interest" description="Disordered" evidence="1">
    <location>
        <begin position="26"/>
        <end position="48"/>
    </location>
</feature>
<keyword evidence="2" id="KW-0472">Membrane</keyword>
<feature type="transmembrane region" description="Helical" evidence="2">
    <location>
        <begin position="235"/>
        <end position="254"/>
    </location>
</feature>
<protein>
    <recommendedName>
        <fullName evidence="5">Transmembrane protein 26</fullName>
    </recommendedName>
</protein>
<keyword evidence="2" id="KW-1133">Transmembrane helix</keyword>
<reference evidence="3" key="1">
    <citation type="submission" date="2025-08" db="UniProtKB">
        <authorList>
            <consortium name="Ensembl"/>
        </authorList>
    </citation>
    <scope>IDENTIFICATION</scope>
</reference>
<accession>A0A8C5MVF2</accession>
<proteinExistence type="predicted"/>
<dbReference type="PANTHER" id="PTHR22168">
    <property type="entry name" value="TMEM26 PROTEIN"/>
    <property type="match status" value="1"/>
</dbReference>
<evidence type="ECO:0000313" key="4">
    <source>
        <dbReference type="Proteomes" id="UP000694569"/>
    </source>
</evidence>
<dbReference type="PANTHER" id="PTHR22168:SF7">
    <property type="entry name" value="TRANSMEMBRANE PROTEIN 26-LIKE"/>
    <property type="match status" value="1"/>
</dbReference>
<evidence type="ECO:0008006" key="5">
    <source>
        <dbReference type="Google" id="ProtNLM"/>
    </source>
</evidence>
<dbReference type="Proteomes" id="UP000694569">
    <property type="component" value="Unplaced"/>
</dbReference>
<evidence type="ECO:0000256" key="1">
    <source>
        <dbReference type="SAM" id="MobiDB-lite"/>
    </source>
</evidence>
<evidence type="ECO:0000313" key="3">
    <source>
        <dbReference type="Ensembl" id="ENSLLEP00000019634.1"/>
    </source>
</evidence>
<feature type="transmembrane region" description="Helical" evidence="2">
    <location>
        <begin position="352"/>
        <end position="373"/>
    </location>
</feature>
<dbReference type="GeneTree" id="ENSGT00390000014794"/>
<keyword evidence="4" id="KW-1185">Reference proteome</keyword>
<feature type="transmembrane region" description="Helical" evidence="2">
    <location>
        <begin position="79"/>
        <end position="103"/>
    </location>
</feature>
<feature type="transmembrane region" description="Helical" evidence="2">
    <location>
        <begin position="109"/>
        <end position="130"/>
    </location>
</feature>
<feature type="transmembrane region" description="Helical" evidence="2">
    <location>
        <begin position="266"/>
        <end position="284"/>
    </location>
</feature>
<dbReference type="Ensembl" id="ENSLLET00000020407.1">
    <property type="protein sequence ID" value="ENSLLEP00000019634.1"/>
    <property type="gene ID" value="ENSLLEG00000012351.1"/>
</dbReference>
<dbReference type="AlphaFoldDB" id="A0A8C5MVF2"/>
<evidence type="ECO:0000256" key="2">
    <source>
        <dbReference type="SAM" id="Phobius"/>
    </source>
</evidence>
<feature type="transmembrane region" description="Helical" evidence="2">
    <location>
        <begin position="319"/>
        <end position="340"/>
    </location>
</feature>
<dbReference type="InterPro" id="IPR019169">
    <property type="entry name" value="Transmembrane_26"/>
</dbReference>
<feature type="transmembrane region" description="Helical" evidence="2">
    <location>
        <begin position="204"/>
        <end position="223"/>
    </location>
</feature>